<evidence type="ECO:0000256" key="7">
    <source>
        <dbReference type="ARBA" id="ARBA00023027"/>
    </source>
</evidence>
<evidence type="ECO:0000256" key="3">
    <source>
        <dbReference type="ARBA" id="ARBA00022448"/>
    </source>
</evidence>
<feature type="transmembrane region" description="Helical" evidence="9">
    <location>
        <begin position="30"/>
        <end position="50"/>
    </location>
</feature>
<protein>
    <submittedName>
        <fullName evidence="10">Uncharacterized protein</fullName>
    </submittedName>
</protein>
<keyword evidence="8 9" id="KW-0472">Membrane</keyword>
<keyword evidence="6 9" id="KW-1133">Transmembrane helix</keyword>
<comment type="similarity">
    <text evidence="2">Belongs to the complex I subunit 4L family.</text>
</comment>
<dbReference type="GO" id="GO:0042773">
    <property type="term" value="P:ATP synthesis coupled electron transport"/>
    <property type="evidence" value="ECO:0007669"/>
    <property type="project" value="InterPro"/>
</dbReference>
<comment type="subcellular location">
    <subcellularLocation>
        <location evidence="1">Membrane</location>
        <topology evidence="1">Multi-pass membrane protein</topology>
    </subcellularLocation>
</comment>
<keyword evidence="4 9" id="KW-0812">Transmembrane</keyword>
<feature type="transmembrane region" description="Helical" evidence="9">
    <location>
        <begin position="6"/>
        <end position="25"/>
    </location>
</feature>
<keyword evidence="7" id="KW-0520">NAD</keyword>
<dbReference type="EMBL" id="UINC01011818">
    <property type="protein sequence ID" value="SVA51908.1"/>
    <property type="molecule type" value="Genomic_DNA"/>
</dbReference>
<sequence>VIVTFSHYLILAAILFSIAVAGIFINRKNVILLLMCIELMLLSVNFNFIAFSRMLNDELGQIFVFFILTVAAAEAAIGLAILVVLFRTRQSINVEELDALKG</sequence>
<dbReference type="PANTHER" id="PTHR11434">
    <property type="entry name" value="NADH-UBIQUINONE OXIDOREDUCTASE SUBUNIT ND4L"/>
    <property type="match status" value="1"/>
</dbReference>
<evidence type="ECO:0000256" key="9">
    <source>
        <dbReference type="SAM" id="Phobius"/>
    </source>
</evidence>
<feature type="non-terminal residue" evidence="10">
    <location>
        <position position="1"/>
    </location>
</feature>
<dbReference type="InterPro" id="IPR001133">
    <property type="entry name" value="NADH_UbQ_OxRdtase_chain4L/K"/>
</dbReference>
<evidence type="ECO:0000256" key="1">
    <source>
        <dbReference type="ARBA" id="ARBA00004141"/>
    </source>
</evidence>
<evidence type="ECO:0000313" key="10">
    <source>
        <dbReference type="EMBL" id="SVA51908.1"/>
    </source>
</evidence>
<dbReference type="PANTHER" id="PTHR11434:SF21">
    <property type="entry name" value="NADH DEHYDROGENASE SUBUNIT 4L-RELATED"/>
    <property type="match status" value="1"/>
</dbReference>
<dbReference type="GO" id="GO:0030964">
    <property type="term" value="C:NADH dehydrogenase complex"/>
    <property type="evidence" value="ECO:0007669"/>
    <property type="project" value="TreeGrafter"/>
</dbReference>
<evidence type="ECO:0000256" key="6">
    <source>
        <dbReference type="ARBA" id="ARBA00022989"/>
    </source>
</evidence>
<accession>A0A381WIF5</accession>
<dbReference type="HAMAP" id="MF_01456">
    <property type="entry name" value="NDH1_NuoK"/>
    <property type="match status" value="1"/>
</dbReference>
<feature type="transmembrane region" description="Helical" evidence="9">
    <location>
        <begin position="62"/>
        <end position="86"/>
    </location>
</feature>
<evidence type="ECO:0000256" key="4">
    <source>
        <dbReference type="ARBA" id="ARBA00022692"/>
    </source>
</evidence>
<dbReference type="InterPro" id="IPR039428">
    <property type="entry name" value="NUOK/Mnh_C1-like"/>
</dbReference>
<dbReference type="NCBIfam" id="NF004321">
    <property type="entry name" value="PRK05715.1-3"/>
    <property type="match status" value="1"/>
</dbReference>
<proteinExistence type="inferred from homology"/>
<name>A0A381WIF5_9ZZZZ</name>
<evidence type="ECO:0000256" key="8">
    <source>
        <dbReference type="ARBA" id="ARBA00023136"/>
    </source>
</evidence>
<keyword evidence="3" id="KW-0813">Transport</keyword>
<evidence type="ECO:0000256" key="2">
    <source>
        <dbReference type="ARBA" id="ARBA00010519"/>
    </source>
</evidence>
<dbReference type="NCBIfam" id="NF004323">
    <property type="entry name" value="PRK05715.1-5"/>
    <property type="match status" value="1"/>
</dbReference>
<keyword evidence="5" id="KW-1278">Translocase</keyword>
<dbReference type="GO" id="GO:0016651">
    <property type="term" value="F:oxidoreductase activity, acting on NAD(P)H"/>
    <property type="evidence" value="ECO:0007669"/>
    <property type="project" value="InterPro"/>
</dbReference>
<reference evidence="10" key="1">
    <citation type="submission" date="2018-05" db="EMBL/GenBank/DDBJ databases">
        <authorList>
            <person name="Lanie J.A."/>
            <person name="Ng W.-L."/>
            <person name="Kazmierczak K.M."/>
            <person name="Andrzejewski T.M."/>
            <person name="Davidsen T.M."/>
            <person name="Wayne K.J."/>
            <person name="Tettelin H."/>
            <person name="Glass J.I."/>
            <person name="Rusch D."/>
            <person name="Podicherti R."/>
            <person name="Tsui H.-C.T."/>
            <person name="Winkler M.E."/>
        </authorList>
    </citation>
    <scope>NUCLEOTIDE SEQUENCE</scope>
</reference>
<organism evidence="10">
    <name type="scientific">marine metagenome</name>
    <dbReference type="NCBI Taxonomy" id="408172"/>
    <lineage>
        <taxon>unclassified sequences</taxon>
        <taxon>metagenomes</taxon>
        <taxon>ecological metagenomes</taxon>
    </lineage>
</organism>
<dbReference type="Gene3D" id="1.10.287.3510">
    <property type="match status" value="1"/>
</dbReference>
<evidence type="ECO:0000256" key="5">
    <source>
        <dbReference type="ARBA" id="ARBA00022967"/>
    </source>
</evidence>
<dbReference type="Pfam" id="PF00420">
    <property type="entry name" value="Oxidored_q2"/>
    <property type="match status" value="1"/>
</dbReference>
<gene>
    <name evidence="10" type="ORF">METZ01_LOCUS104762</name>
</gene>
<dbReference type="NCBIfam" id="NF004320">
    <property type="entry name" value="PRK05715.1-2"/>
    <property type="match status" value="1"/>
</dbReference>
<dbReference type="FunFam" id="1.10.287.3510:FF:000001">
    <property type="entry name" value="NADH-quinone oxidoreductase subunit K"/>
    <property type="match status" value="1"/>
</dbReference>
<dbReference type="AlphaFoldDB" id="A0A381WIF5"/>